<evidence type="ECO:0000256" key="1">
    <source>
        <dbReference type="SAM" id="SignalP"/>
    </source>
</evidence>
<dbReference type="RefSeq" id="WP_229797612.1">
    <property type="nucleotide sequence ID" value="NZ_BMYO01000008.1"/>
</dbReference>
<feature type="chain" id="PRO_5046967816" description="DUF1254 domain-containing protein" evidence="1">
    <location>
        <begin position="27"/>
        <end position="490"/>
    </location>
</feature>
<dbReference type="EMBL" id="BMYO01000008">
    <property type="protein sequence ID" value="GHD66941.1"/>
    <property type="molecule type" value="Genomic_DNA"/>
</dbReference>
<keyword evidence="5" id="KW-1185">Reference proteome</keyword>
<gene>
    <name evidence="4" type="ORF">GCM10007350_29920</name>
</gene>
<dbReference type="InterPro" id="IPR037049">
    <property type="entry name" value="DUF1214_C_sf"/>
</dbReference>
<feature type="domain" description="DUF1254" evidence="3">
    <location>
        <begin position="97"/>
        <end position="226"/>
    </location>
</feature>
<dbReference type="PANTHER" id="PTHR36509:SF2">
    <property type="entry name" value="BLL3101 PROTEIN"/>
    <property type="match status" value="1"/>
</dbReference>
<evidence type="ECO:0000259" key="3">
    <source>
        <dbReference type="Pfam" id="PF06863"/>
    </source>
</evidence>
<proteinExistence type="predicted"/>
<dbReference type="PANTHER" id="PTHR36509">
    <property type="entry name" value="BLL3101 PROTEIN"/>
    <property type="match status" value="1"/>
</dbReference>
<dbReference type="InterPro" id="IPR010621">
    <property type="entry name" value="DUF1214"/>
</dbReference>
<evidence type="ECO:0000259" key="2">
    <source>
        <dbReference type="Pfam" id="PF06742"/>
    </source>
</evidence>
<dbReference type="SUPFAM" id="SSF160935">
    <property type="entry name" value="VPA0735-like"/>
    <property type="match status" value="1"/>
</dbReference>
<feature type="signal peptide" evidence="1">
    <location>
        <begin position="1"/>
        <end position="26"/>
    </location>
</feature>
<keyword evidence="1" id="KW-0732">Signal</keyword>
<protein>
    <recommendedName>
        <fullName evidence="6">DUF1254 domain-containing protein</fullName>
    </recommendedName>
</protein>
<evidence type="ECO:0000313" key="4">
    <source>
        <dbReference type="EMBL" id="GHD66941.1"/>
    </source>
</evidence>
<evidence type="ECO:0000313" key="5">
    <source>
        <dbReference type="Proteomes" id="UP000604737"/>
    </source>
</evidence>
<comment type="caution">
    <text evidence="4">The sequence shown here is derived from an EMBL/GenBank/DDBJ whole genome shotgun (WGS) entry which is preliminary data.</text>
</comment>
<dbReference type="InterPro" id="IPR037050">
    <property type="entry name" value="DUF1254_sf"/>
</dbReference>
<accession>A0ABQ3H2I1</accession>
<dbReference type="Gene3D" id="2.60.120.600">
    <property type="entry name" value="Domain of unknown function DUF1214, C-terminal domain"/>
    <property type="match status" value="1"/>
</dbReference>
<dbReference type="InterPro" id="IPR010679">
    <property type="entry name" value="DUF1254"/>
</dbReference>
<name>A0ABQ3H2I1_9NEIS</name>
<evidence type="ECO:0008006" key="6">
    <source>
        <dbReference type="Google" id="ProtNLM"/>
    </source>
</evidence>
<sequence length="490" mass="53934">MKSFTPKSALTALVSLALIAPVAATAAATTAPAPQAAALAQPAKGVQMPAEYVKTLARSAYVWGWPLVNMQNRFNAITKAPYPGKLNGVLPAAPRGQISMLNDYIDPSQNFIACPNQDVAYGLGFFSLDEEPVVIQVPDFGDRFWVYALYDQRTDQFGELGKPYHSKPGFYLLVGPNWKGEKPAGIQAVVRSSTALANGIPRVFMDDTAADRKAIQPLLNQVVAYPLSQFDGKMKTVTWADSKAIQGPKSSGGGETKWVVPEKFFDQLGAVLDAVPPLPGEEALYAQYRSLLDAGAKDPAVKKLMVDTAKQAEEDTIKQFHQWKHNGVPAGNGWNRSVNNAQWGLDYFNRTGTSKSNMFDNRPNETQYFYTDNDAAKVQLDGKNSYEVTFAAGQEPPVQGFWSMTLYNKHHFFYPNELKRFSLGTKNKDLKRNADGSLTLYVGAKSPGKAKESNWLPAPKDSFSLYIRAYWGKAGITDGSWQPPVIRKVR</sequence>
<reference evidence="5" key="1">
    <citation type="journal article" date="2019" name="Int. J. Syst. Evol. Microbiol.">
        <title>The Global Catalogue of Microorganisms (GCM) 10K type strain sequencing project: providing services to taxonomists for standard genome sequencing and annotation.</title>
        <authorList>
            <consortium name="The Broad Institute Genomics Platform"/>
            <consortium name="The Broad Institute Genome Sequencing Center for Infectious Disease"/>
            <person name="Wu L."/>
            <person name="Ma J."/>
        </authorList>
    </citation>
    <scope>NUCLEOTIDE SEQUENCE [LARGE SCALE GENOMIC DNA]</scope>
    <source>
        <strain evidence="5">KCTC 23701</strain>
    </source>
</reference>
<dbReference type="Proteomes" id="UP000604737">
    <property type="component" value="Unassembled WGS sequence"/>
</dbReference>
<feature type="domain" description="DUF1214" evidence="2">
    <location>
        <begin position="365"/>
        <end position="473"/>
    </location>
</feature>
<dbReference type="Pfam" id="PF06863">
    <property type="entry name" value="DUF1254"/>
    <property type="match status" value="1"/>
</dbReference>
<organism evidence="4 5">
    <name type="scientific">Jeongeupia chitinilytica</name>
    <dbReference type="NCBI Taxonomy" id="1041641"/>
    <lineage>
        <taxon>Bacteria</taxon>
        <taxon>Pseudomonadati</taxon>
        <taxon>Pseudomonadota</taxon>
        <taxon>Betaproteobacteria</taxon>
        <taxon>Neisseriales</taxon>
        <taxon>Chitinibacteraceae</taxon>
        <taxon>Jeongeupia</taxon>
    </lineage>
</organism>
<dbReference type="Pfam" id="PF06742">
    <property type="entry name" value="DUF1214"/>
    <property type="match status" value="1"/>
</dbReference>
<dbReference type="Gene3D" id="2.60.40.1610">
    <property type="entry name" value="Domain of unknown function DUF1254"/>
    <property type="match status" value="1"/>
</dbReference>